<keyword evidence="9" id="KW-1185">Reference proteome</keyword>
<keyword evidence="5" id="KW-0325">Glycoprotein</keyword>
<feature type="domain" description="Carboxylesterase type B" evidence="7">
    <location>
        <begin position="25"/>
        <end position="449"/>
    </location>
</feature>
<dbReference type="GO" id="GO:0052689">
    <property type="term" value="F:carboxylic ester hydrolase activity"/>
    <property type="evidence" value="ECO:0007669"/>
    <property type="project" value="UniProtKB-KW"/>
</dbReference>
<evidence type="ECO:0000256" key="3">
    <source>
        <dbReference type="ARBA" id="ARBA00022801"/>
    </source>
</evidence>
<dbReference type="EMBL" id="JBDJPC010000007">
    <property type="protein sequence ID" value="KAL1494855.1"/>
    <property type="molecule type" value="Genomic_DNA"/>
</dbReference>
<proteinExistence type="inferred from homology"/>
<dbReference type="AlphaFoldDB" id="A0ABD1EJH8"/>
<dbReference type="SUPFAM" id="SSF53474">
    <property type="entry name" value="alpha/beta-Hydrolases"/>
    <property type="match status" value="1"/>
</dbReference>
<dbReference type="PROSITE" id="PS00122">
    <property type="entry name" value="CARBOXYLESTERASE_B_1"/>
    <property type="match status" value="1"/>
</dbReference>
<sequence length="469" mass="52847">MSQAMVIIALAIYIYYIPANKMNICLYINVYLPNNASSDALPVMFWIYGGGFEEGNAEKALYGPDYLIEHDVIVVTFNYRLGPFAFLSTGDEILPGNLGLKDQNLALNWTHKNIKYFGGDPEKITIFGESAGGASTGLHLISKRSAGLFRAAIAQSGSALTYWSVELNPRPTAFALADNIGGGNYGNDSAELKKFLKARTTKEIALARSKLSNTATLFPVLEIENENAFLTESPYSLLESGDFNQVPLIIGICAEESLWFLKNVTYAKYVAYLVDTLSDRLIPTDLRPNSSDINSVEKDIKNIYLEKDETFSTNILAFANYFSDVGFVNGVVKHAEMALKYVPVYFYQFAYFGRPIMQPYLEGAEKATHTAELPFLFKMFMYNETTIPEDVLTEHRITTLWTNFAKYLNPTPDPTDLLNNVTWPVFNLENRSYLNINNSLEIRNQLKTNLSIQWDDIYETYGQKPFITF</sequence>
<dbReference type="EC" id="3.1.1.-" evidence="6"/>
<dbReference type="Proteomes" id="UP001566132">
    <property type="component" value="Unassembled WGS sequence"/>
</dbReference>
<evidence type="ECO:0000256" key="5">
    <source>
        <dbReference type="ARBA" id="ARBA00023180"/>
    </source>
</evidence>
<evidence type="ECO:0000256" key="6">
    <source>
        <dbReference type="RuleBase" id="RU361235"/>
    </source>
</evidence>
<dbReference type="Gene3D" id="3.40.50.1820">
    <property type="entry name" value="alpha/beta hydrolase"/>
    <property type="match status" value="1"/>
</dbReference>
<evidence type="ECO:0000259" key="7">
    <source>
        <dbReference type="Pfam" id="PF00135"/>
    </source>
</evidence>
<evidence type="ECO:0000313" key="9">
    <source>
        <dbReference type="Proteomes" id="UP001566132"/>
    </source>
</evidence>
<dbReference type="InterPro" id="IPR029058">
    <property type="entry name" value="AB_hydrolase_fold"/>
</dbReference>
<organism evidence="8 9">
    <name type="scientific">Hypothenemus hampei</name>
    <name type="common">Coffee berry borer</name>
    <dbReference type="NCBI Taxonomy" id="57062"/>
    <lineage>
        <taxon>Eukaryota</taxon>
        <taxon>Metazoa</taxon>
        <taxon>Ecdysozoa</taxon>
        <taxon>Arthropoda</taxon>
        <taxon>Hexapoda</taxon>
        <taxon>Insecta</taxon>
        <taxon>Pterygota</taxon>
        <taxon>Neoptera</taxon>
        <taxon>Endopterygota</taxon>
        <taxon>Coleoptera</taxon>
        <taxon>Polyphaga</taxon>
        <taxon>Cucujiformia</taxon>
        <taxon>Curculionidae</taxon>
        <taxon>Scolytinae</taxon>
        <taxon>Hypothenemus</taxon>
    </lineage>
</organism>
<name>A0ABD1EJH8_HYPHA</name>
<evidence type="ECO:0000313" key="8">
    <source>
        <dbReference type="EMBL" id="KAL1494855.1"/>
    </source>
</evidence>
<keyword evidence="2" id="KW-0719">Serine esterase</keyword>
<accession>A0ABD1EJH8</accession>
<comment type="caution">
    <text evidence="8">The sequence shown here is derived from an EMBL/GenBank/DDBJ whole genome shotgun (WGS) entry which is preliminary data.</text>
</comment>
<evidence type="ECO:0000256" key="1">
    <source>
        <dbReference type="ARBA" id="ARBA00005964"/>
    </source>
</evidence>
<keyword evidence="3 6" id="KW-0378">Hydrolase</keyword>
<dbReference type="InterPro" id="IPR019826">
    <property type="entry name" value="Carboxylesterase_B_AS"/>
</dbReference>
<comment type="similarity">
    <text evidence="1 6">Belongs to the type-B carboxylesterase/lipase family.</text>
</comment>
<dbReference type="Pfam" id="PF00135">
    <property type="entry name" value="COesterase"/>
    <property type="match status" value="1"/>
</dbReference>
<evidence type="ECO:0000256" key="2">
    <source>
        <dbReference type="ARBA" id="ARBA00022487"/>
    </source>
</evidence>
<dbReference type="InterPro" id="IPR050309">
    <property type="entry name" value="Type-B_Carboxylest/Lipase"/>
</dbReference>
<reference evidence="8 9" key="1">
    <citation type="submission" date="2024-05" db="EMBL/GenBank/DDBJ databases">
        <title>Genetic variation in Jamaican populations of the coffee berry borer (Hypothenemus hampei).</title>
        <authorList>
            <person name="Errbii M."/>
            <person name="Myrie A."/>
        </authorList>
    </citation>
    <scope>NUCLEOTIDE SEQUENCE [LARGE SCALE GENOMIC DNA]</scope>
    <source>
        <strain evidence="8">JA-Hopewell-2020-01-JO</strain>
        <tissue evidence="8">Whole body</tissue>
    </source>
</reference>
<evidence type="ECO:0000256" key="4">
    <source>
        <dbReference type="ARBA" id="ARBA00023157"/>
    </source>
</evidence>
<dbReference type="PANTHER" id="PTHR11559">
    <property type="entry name" value="CARBOXYLESTERASE"/>
    <property type="match status" value="1"/>
</dbReference>
<gene>
    <name evidence="8" type="ORF">ABEB36_010374</name>
</gene>
<protein>
    <recommendedName>
        <fullName evidence="6">Carboxylic ester hydrolase</fullName>
        <ecNumber evidence="6">3.1.1.-</ecNumber>
    </recommendedName>
</protein>
<dbReference type="InterPro" id="IPR002018">
    <property type="entry name" value="CarbesteraseB"/>
</dbReference>
<keyword evidence="4" id="KW-1015">Disulfide bond</keyword>